<evidence type="ECO:0000256" key="1">
    <source>
        <dbReference type="SAM" id="MobiDB-lite"/>
    </source>
</evidence>
<evidence type="ECO:0000313" key="3">
    <source>
        <dbReference type="EMBL" id="EYC06872.1"/>
    </source>
</evidence>
<feature type="region of interest" description="Disordered" evidence="1">
    <location>
        <begin position="36"/>
        <end position="79"/>
    </location>
</feature>
<keyword evidence="2" id="KW-0472">Membrane</keyword>
<dbReference type="Proteomes" id="UP000024635">
    <property type="component" value="Unassembled WGS sequence"/>
</dbReference>
<accession>A0A016TW49</accession>
<organism evidence="3 4">
    <name type="scientific">Ancylostoma ceylanicum</name>
    <dbReference type="NCBI Taxonomy" id="53326"/>
    <lineage>
        <taxon>Eukaryota</taxon>
        <taxon>Metazoa</taxon>
        <taxon>Ecdysozoa</taxon>
        <taxon>Nematoda</taxon>
        <taxon>Chromadorea</taxon>
        <taxon>Rhabditida</taxon>
        <taxon>Rhabditina</taxon>
        <taxon>Rhabditomorpha</taxon>
        <taxon>Strongyloidea</taxon>
        <taxon>Ancylostomatidae</taxon>
        <taxon>Ancylostomatinae</taxon>
        <taxon>Ancylostoma</taxon>
    </lineage>
</organism>
<keyword evidence="4" id="KW-1185">Reference proteome</keyword>
<protein>
    <submittedName>
        <fullName evidence="3">Uncharacterized protein</fullName>
    </submittedName>
</protein>
<feature type="region of interest" description="Disordered" evidence="1">
    <location>
        <begin position="261"/>
        <end position="288"/>
    </location>
</feature>
<sequence length="1100" mass="121860">MKKAVKWGILAAIAVAIIAAIIAVVIVFVVKKNDEGKSEPTTVEPIGPKTSAKPATGQTTKDTQKSTKPTEPPGPTPNPNGLHCLFVGDLYTFGSNAEKYQKQMELFGDIGYDFFEETPISRIGLWAYGHTKLPKKPDLSKMSNNLDEFVNDLHNMAYEYNADPLNTENAIKTINELQDDGSMVNCLVFFSARQDTYSLPKLDPANNKFKRIVAVGYNNTDLSGVVGSRGVAIKVPYYYLDGDVSTVIDAIMGREIKTTTPWTVPPRTTRRTVPTREPTTTTTEATTTKVRPSSAWKCLMVGDMTNLGPDPDRYDAEANLIGKLAYDFLHDSDGELALWAYGNTEFSKTVNDSLKTMYKTYEEFSRALNKMDYTKVANPWSSADAINAINDMYDSQNRVNCLVFFSADILGSMLPKLNPKNTKFEKIIAVGFNNANLIYIIPSYGKAFRVPFHYVEEEVTPIVNEMLASRRTTVKRTTTKPTTTTTTAPPLDEQVHCLFAGDLYNYKDDVDAYDLEADLMDAVAHDLFEVSPQSSLGLWAYGYTNFSKNPSTSLGKIRKNYKDFKGDLVGFEYIRISDPLDTEAAIKALNAMQDNGKRINCLVFFSSTKGTNGLPKINPAYLGLEKVVAVGLDSEWMLKRSRTCLRMRMFQIEDHIADLSACEIGLPSIPESEQLFYLILSSYHALVADANLNALLPSNGIAVSVPKAFLDSHVNQIVNAIRKRLAPKTTTRKPTTRVPRRPFECLFVGDLYNYGDDVDSYDWGGDLMEAVAFDLFDASPASTVSLWAYGYTNFSKNPSTSLEKMRGDYEELEGDLAGFGYVKIGDPLTTKAAIEALNAMQDPKKRINCLVFFSAANFRKNARELPKINPAHLGLEKIVAVGLDCPHQQQPGDRPAGVLFQSLPENLANLALEQSLSFSAPGQRKPHCLFVQDLYNYGEDIDSYELETELMDAVAYDLHVEFSKASLGLWGYGYTNHSKDPSKSLENMRQKYGEFKSDLAANGFVKINDPLTTKGAIEALNAMQDSDNRIDCLVFFSAVKKMKGLPTIEPLYLDLASIVAVGLDKANLRALVPNGAAVSVPKHFLDGDVKDIVNAIKFRP</sequence>
<comment type="caution">
    <text evidence="3">The sequence shown here is derived from an EMBL/GenBank/DDBJ whole genome shotgun (WGS) entry which is preliminary data.</text>
</comment>
<dbReference type="AlphaFoldDB" id="A0A016TW49"/>
<keyword evidence="2" id="KW-0812">Transmembrane</keyword>
<dbReference type="EMBL" id="JARK01001409">
    <property type="protein sequence ID" value="EYC06872.1"/>
    <property type="molecule type" value="Genomic_DNA"/>
</dbReference>
<evidence type="ECO:0000256" key="2">
    <source>
        <dbReference type="SAM" id="Phobius"/>
    </source>
</evidence>
<keyword evidence="2" id="KW-1133">Transmembrane helix</keyword>
<dbReference type="STRING" id="53326.A0A016TW49"/>
<dbReference type="OrthoDB" id="5871835at2759"/>
<feature type="transmembrane region" description="Helical" evidence="2">
    <location>
        <begin position="7"/>
        <end position="30"/>
    </location>
</feature>
<name>A0A016TW49_9BILA</name>
<gene>
    <name evidence="3" type="primary">Acey_s0073.g746</name>
    <name evidence="3" type="ORF">Y032_0073g746</name>
</gene>
<proteinExistence type="predicted"/>
<reference evidence="4" key="1">
    <citation type="journal article" date="2015" name="Nat. Genet.">
        <title>The genome and transcriptome of the zoonotic hookworm Ancylostoma ceylanicum identify infection-specific gene families.</title>
        <authorList>
            <person name="Schwarz E.M."/>
            <person name="Hu Y."/>
            <person name="Antoshechkin I."/>
            <person name="Miller M.M."/>
            <person name="Sternberg P.W."/>
            <person name="Aroian R.V."/>
        </authorList>
    </citation>
    <scope>NUCLEOTIDE SEQUENCE</scope>
    <source>
        <strain evidence="4">HY135</strain>
    </source>
</reference>
<evidence type="ECO:0000313" key="4">
    <source>
        <dbReference type="Proteomes" id="UP000024635"/>
    </source>
</evidence>